<name>A0ACB8CJT0_DERSI</name>
<comment type="caution">
    <text evidence="1">The sequence shown here is derived from an EMBL/GenBank/DDBJ whole genome shotgun (WGS) entry which is preliminary data.</text>
</comment>
<keyword evidence="2" id="KW-1185">Reference proteome</keyword>
<evidence type="ECO:0000313" key="1">
    <source>
        <dbReference type="EMBL" id="KAH7945161.1"/>
    </source>
</evidence>
<evidence type="ECO:0000313" key="2">
    <source>
        <dbReference type="Proteomes" id="UP000821865"/>
    </source>
</evidence>
<accession>A0ACB8CJT0</accession>
<dbReference type="EMBL" id="CM023475">
    <property type="protein sequence ID" value="KAH7945161.1"/>
    <property type="molecule type" value="Genomic_DNA"/>
</dbReference>
<reference evidence="1" key="1">
    <citation type="submission" date="2020-05" db="EMBL/GenBank/DDBJ databases">
        <title>Large-scale comparative analyses of tick genomes elucidate their genetic diversity and vector capacities.</title>
        <authorList>
            <person name="Jia N."/>
            <person name="Wang J."/>
            <person name="Shi W."/>
            <person name="Du L."/>
            <person name="Sun Y."/>
            <person name="Zhan W."/>
            <person name="Jiang J."/>
            <person name="Wang Q."/>
            <person name="Zhang B."/>
            <person name="Ji P."/>
            <person name="Sakyi L.B."/>
            <person name="Cui X."/>
            <person name="Yuan T."/>
            <person name="Jiang B."/>
            <person name="Yang W."/>
            <person name="Lam T.T.-Y."/>
            <person name="Chang Q."/>
            <person name="Ding S."/>
            <person name="Wang X."/>
            <person name="Zhu J."/>
            <person name="Ruan X."/>
            <person name="Zhao L."/>
            <person name="Wei J."/>
            <person name="Que T."/>
            <person name="Du C."/>
            <person name="Cheng J."/>
            <person name="Dai P."/>
            <person name="Han X."/>
            <person name="Huang E."/>
            <person name="Gao Y."/>
            <person name="Liu J."/>
            <person name="Shao H."/>
            <person name="Ye R."/>
            <person name="Li L."/>
            <person name="Wei W."/>
            <person name="Wang X."/>
            <person name="Wang C."/>
            <person name="Yang T."/>
            <person name="Huo Q."/>
            <person name="Li W."/>
            <person name="Guo W."/>
            <person name="Chen H."/>
            <person name="Zhou L."/>
            <person name="Ni X."/>
            <person name="Tian J."/>
            <person name="Zhou Y."/>
            <person name="Sheng Y."/>
            <person name="Liu T."/>
            <person name="Pan Y."/>
            <person name="Xia L."/>
            <person name="Li J."/>
            <person name="Zhao F."/>
            <person name="Cao W."/>
        </authorList>
    </citation>
    <scope>NUCLEOTIDE SEQUENCE</scope>
    <source>
        <strain evidence="1">Dsil-2018</strain>
    </source>
</reference>
<organism evidence="1 2">
    <name type="scientific">Dermacentor silvarum</name>
    <name type="common">Tick</name>
    <dbReference type="NCBI Taxonomy" id="543639"/>
    <lineage>
        <taxon>Eukaryota</taxon>
        <taxon>Metazoa</taxon>
        <taxon>Ecdysozoa</taxon>
        <taxon>Arthropoda</taxon>
        <taxon>Chelicerata</taxon>
        <taxon>Arachnida</taxon>
        <taxon>Acari</taxon>
        <taxon>Parasitiformes</taxon>
        <taxon>Ixodida</taxon>
        <taxon>Ixodoidea</taxon>
        <taxon>Ixodidae</taxon>
        <taxon>Rhipicephalinae</taxon>
        <taxon>Dermacentor</taxon>
    </lineage>
</organism>
<proteinExistence type="predicted"/>
<dbReference type="Proteomes" id="UP000821865">
    <property type="component" value="Chromosome 6"/>
</dbReference>
<sequence length="152" mass="16646">MQNFEFLVSAAVSMLVATMDVTARPSGAPRSACSTMLPRHGVEHHSGRTRYRLTQSDLDFEEDSLIAVNLTAMGRATFKGFLVKAIVDGEEEGDFLSGEDSQPVRGCPGFATHVDPHHKTHVALLWNPPSNEGTVTFVSAQSIHYILTYVEQ</sequence>
<protein>
    <submittedName>
        <fullName evidence="1">Uncharacterized protein</fullName>
    </submittedName>
</protein>
<gene>
    <name evidence="1" type="ORF">HPB49_007263</name>
</gene>